<protein>
    <submittedName>
        <fullName evidence="1">(apollo) hypothetical protein</fullName>
    </submittedName>
</protein>
<reference evidence="1" key="1">
    <citation type="submission" date="2021-04" db="EMBL/GenBank/DDBJ databases">
        <authorList>
            <person name="Tunstrom K."/>
        </authorList>
    </citation>
    <scope>NUCLEOTIDE SEQUENCE</scope>
</reference>
<organism evidence="1 2">
    <name type="scientific">Parnassius apollo</name>
    <name type="common">Apollo butterfly</name>
    <name type="synonym">Papilio apollo</name>
    <dbReference type="NCBI Taxonomy" id="110799"/>
    <lineage>
        <taxon>Eukaryota</taxon>
        <taxon>Metazoa</taxon>
        <taxon>Ecdysozoa</taxon>
        <taxon>Arthropoda</taxon>
        <taxon>Hexapoda</taxon>
        <taxon>Insecta</taxon>
        <taxon>Pterygota</taxon>
        <taxon>Neoptera</taxon>
        <taxon>Endopterygota</taxon>
        <taxon>Lepidoptera</taxon>
        <taxon>Glossata</taxon>
        <taxon>Ditrysia</taxon>
        <taxon>Papilionoidea</taxon>
        <taxon>Papilionidae</taxon>
        <taxon>Parnassiinae</taxon>
        <taxon>Parnassini</taxon>
        <taxon>Parnassius</taxon>
        <taxon>Parnassius</taxon>
    </lineage>
</organism>
<proteinExistence type="predicted"/>
<dbReference type="AlphaFoldDB" id="A0A8S3WB13"/>
<evidence type="ECO:0000313" key="2">
    <source>
        <dbReference type="Proteomes" id="UP000691718"/>
    </source>
</evidence>
<sequence length="176" mass="19739">MLVPLSEIKRKKETLLAAFRLNHKKVVASLKSGAGEDEVFKPIWVIYDALAAFMIDVYECKSVLVTADKVDIEEEGADEIPDMQQSTQGQESSITVSIPDQKRCSTKLPELAETNAQIKSTLYTLNDVLTVNRNRGGKVEEDDCDLYGRLLAKALREFSAIDRLELRYETDGLIIK</sequence>
<gene>
    <name evidence="1" type="ORF">PAPOLLO_LOCUS3979</name>
</gene>
<evidence type="ECO:0000313" key="1">
    <source>
        <dbReference type="EMBL" id="CAG4949312.1"/>
    </source>
</evidence>
<dbReference type="OrthoDB" id="6776070at2759"/>
<comment type="caution">
    <text evidence="1">The sequence shown here is derived from an EMBL/GenBank/DDBJ whole genome shotgun (WGS) entry which is preliminary data.</text>
</comment>
<dbReference type="EMBL" id="CAJQZP010000220">
    <property type="protein sequence ID" value="CAG4949312.1"/>
    <property type="molecule type" value="Genomic_DNA"/>
</dbReference>
<name>A0A8S3WB13_PARAO</name>
<dbReference type="Proteomes" id="UP000691718">
    <property type="component" value="Unassembled WGS sequence"/>
</dbReference>
<keyword evidence="2" id="KW-1185">Reference proteome</keyword>
<accession>A0A8S3WB13</accession>